<feature type="transmembrane region" description="Helical" evidence="8">
    <location>
        <begin position="222"/>
        <end position="243"/>
    </location>
</feature>
<evidence type="ECO:0000256" key="5">
    <source>
        <dbReference type="ARBA" id="ARBA00022989"/>
    </source>
</evidence>
<dbReference type="InterPro" id="IPR036259">
    <property type="entry name" value="MFS_trans_sf"/>
</dbReference>
<dbReference type="Pfam" id="PF00083">
    <property type="entry name" value="Sugar_tr"/>
    <property type="match status" value="1"/>
</dbReference>
<dbReference type="InterPro" id="IPR005829">
    <property type="entry name" value="Sugar_transporter_CS"/>
</dbReference>
<dbReference type="PROSITE" id="PS50850">
    <property type="entry name" value="MFS"/>
    <property type="match status" value="1"/>
</dbReference>
<evidence type="ECO:0000256" key="3">
    <source>
        <dbReference type="ARBA" id="ARBA00022448"/>
    </source>
</evidence>
<evidence type="ECO:0000256" key="8">
    <source>
        <dbReference type="SAM" id="Phobius"/>
    </source>
</evidence>
<comment type="subcellular location">
    <subcellularLocation>
        <location evidence="1">Membrane</location>
        <topology evidence="1">Multi-pass membrane protein</topology>
    </subcellularLocation>
</comment>
<accession>A0A370U3Y4</accession>
<feature type="transmembrane region" description="Helical" evidence="8">
    <location>
        <begin position="414"/>
        <end position="438"/>
    </location>
</feature>
<dbReference type="Proteomes" id="UP000254866">
    <property type="component" value="Unassembled WGS sequence"/>
</dbReference>
<dbReference type="NCBIfam" id="TIGR00879">
    <property type="entry name" value="SP"/>
    <property type="match status" value="1"/>
</dbReference>
<keyword evidence="11" id="KW-1185">Reference proteome</keyword>
<keyword evidence="5 8" id="KW-1133">Transmembrane helix</keyword>
<feature type="transmembrane region" description="Helical" evidence="8">
    <location>
        <begin position="314"/>
        <end position="335"/>
    </location>
</feature>
<sequence>MDNPSTTKPQVNHVEDKSPKMASTIAVDLPELSSHELRDQMAAQVRVSKLRYFSLASIQLYVFFFIAYCNSWGTGFDSSLMGTMNANNGWHTYFDVPKAGGTLGIVTAVYTIGNLCGSFFAGPASDRYGRRIGMFIGSFIVLVGAIAMCTAQNRAAYMAGRFWAGFGVAIARSAAPAFVTEISPAQWRGPVTLLYNSLWLVGAIIASAIAHATGPLKSDMSWRIPLIIQVVPSSVVLIGCLFMPESPRWLVANDRYEEARQILAKYHDDGDLDSPLVALELAEMRDSIRQEASDKRWYDYSELWNTRSARYRTMLVISMACIGQWGGSNLTGYYLANLLRAIGITSQDRLLTFNLAYYVAALGGAIVGSLVSNHVGRRPLLIFGCLSMSACLVALTACTSVYQPGQAVALSNVTIAFIFFVGIFHTCGVNPLVVAYPVEVLHTNIRAKGMGLNNFVLNCAEFINTYATPIGLKTIGWKIYIVYVVWNIVQAAWVFFLFVETKGHTLEEMDEIFESKRPVKASLEKPNSVAPIAREDMKV</sequence>
<organism evidence="10 11">
    <name type="scientific">Venustampulla echinocandica</name>
    <dbReference type="NCBI Taxonomy" id="2656787"/>
    <lineage>
        <taxon>Eukaryota</taxon>
        <taxon>Fungi</taxon>
        <taxon>Dikarya</taxon>
        <taxon>Ascomycota</taxon>
        <taxon>Pezizomycotina</taxon>
        <taxon>Leotiomycetes</taxon>
        <taxon>Helotiales</taxon>
        <taxon>Pleuroascaceae</taxon>
        <taxon>Venustampulla</taxon>
    </lineage>
</organism>
<feature type="transmembrane region" description="Helical" evidence="8">
    <location>
        <begin position="450"/>
        <end position="467"/>
    </location>
</feature>
<evidence type="ECO:0000256" key="1">
    <source>
        <dbReference type="ARBA" id="ARBA00004141"/>
    </source>
</evidence>
<gene>
    <name evidence="10" type="ORF">BP5553_02457</name>
</gene>
<keyword evidence="4 8" id="KW-0812">Transmembrane</keyword>
<keyword evidence="6 8" id="KW-0472">Membrane</keyword>
<feature type="transmembrane region" description="Helical" evidence="8">
    <location>
        <begin position="132"/>
        <end position="153"/>
    </location>
</feature>
<proteinExistence type="inferred from homology"/>
<dbReference type="InterPro" id="IPR005828">
    <property type="entry name" value="MFS_sugar_transport-like"/>
</dbReference>
<dbReference type="RefSeq" id="XP_031875134.1">
    <property type="nucleotide sequence ID" value="XM_032011080.1"/>
</dbReference>
<feature type="transmembrane region" description="Helical" evidence="8">
    <location>
        <begin position="50"/>
        <end position="68"/>
    </location>
</feature>
<feature type="transmembrane region" description="Helical" evidence="8">
    <location>
        <begin position="99"/>
        <end position="120"/>
    </location>
</feature>
<evidence type="ECO:0000313" key="11">
    <source>
        <dbReference type="Proteomes" id="UP000254866"/>
    </source>
</evidence>
<dbReference type="GeneID" id="43595306"/>
<dbReference type="PANTHER" id="PTHR48022:SF79">
    <property type="entry name" value="LACTOSE PERMEASE, PUTATIVE (AFU_ORTHOLOGUE AFUA_6G01860)-RELATED"/>
    <property type="match status" value="1"/>
</dbReference>
<dbReference type="Gene3D" id="1.20.1250.20">
    <property type="entry name" value="MFS general substrate transporter like domains"/>
    <property type="match status" value="1"/>
</dbReference>
<evidence type="ECO:0000256" key="2">
    <source>
        <dbReference type="ARBA" id="ARBA00010992"/>
    </source>
</evidence>
<evidence type="ECO:0000256" key="4">
    <source>
        <dbReference type="ARBA" id="ARBA00022692"/>
    </source>
</evidence>
<dbReference type="OrthoDB" id="6133115at2759"/>
<dbReference type="InterPro" id="IPR050360">
    <property type="entry name" value="MFS_Sugar_Transporters"/>
</dbReference>
<evidence type="ECO:0000313" key="10">
    <source>
        <dbReference type="EMBL" id="RDL42478.1"/>
    </source>
</evidence>
<dbReference type="PANTHER" id="PTHR48022">
    <property type="entry name" value="PLASTIDIC GLUCOSE TRANSPORTER 4"/>
    <property type="match status" value="1"/>
</dbReference>
<feature type="transmembrane region" description="Helical" evidence="8">
    <location>
        <begin position="479"/>
        <end position="499"/>
    </location>
</feature>
<evidence type="ECO:0000259" key="9">
    <source>
        <dbReference type="PROSITE" id="PS50850"/>
    </source>
</evidence>
<evidence type="ECO:0000256" key="6">
    <source>
        <dbReference type="ARBA" id="ARBA00023136"/>
    </source>
</evidence>
<feature type="domain" description="Major facilitator superfamily (MFS) profile" evidence="9">
    <location>
        <begin position="63"/>
        <end position="502"/>
    </location>
</feature>
<feature type="transmembrane region" description="Helical" evidence="8">
    <location>
        <begin position="380"/>
        <end position="402"/>
    </location>
</feature>
<reference evidence="10 11" key="1">
    <citation type="journal article" date="2018" name="IMA Fungus">
        <title>IMA Genome-F 9: Draft genome sequence of Annulohypoxylon stygium, Aspergillus mulundensis, Berkeleyomyces basicola (syn. Thielaviopsis basicola), Ceratocystis smalleyi, two Cercospora beticola strains, Coleophoma cylindrospora, Fusarium fracticaudum, Phialophora cf. hyalina, and Morchella septimelata.</title>
        <authorList>
            <person name="Wingfield B.D."/>
            <person name="Bills G.F."/>
            <person name="Dong Y."/>
            <person name="Huang W."/>
            <person name="Nel W.J."/>
            <person name="Swalarsk-Parry B.S."/>
            <person name="Vaghefi N."/>
            <person name="Wilken P.M."/>
            <person name="An Z."/>
            <person name="de Beer Z.W."/>
            <person name="De Vos L."/>
            <person name="Chen L."/>
            <person name="Duong T.A."/>
            <person name="Gao Y."/>
            <person name="Hammerbacher A."/>
            <person name="Kikkert J.R."/>
            <person name="Li Y."/>
            <person name="Li H."/>
            <person name="Li K."/>
            <person name="Li Q."/>
            <person name="Liu X."/>
            <person name="Ma X."/>
            <person name="Naidoo K."/>
            <person name="Pethybridge S.J."/>
            <person name="Sun J."/>
            <person name="Steenkamp E.T."/>
            <person name="van der Nest M.A."/>
            <person name="van Wyk S."/>
            <person name="Wingfield M.J."/>
            <person name="Xiong C."/>
            <person name="Yue Q."/>
            <person name="Zhang X."/>
        </authorList>
    </citation>
    <scope>NUCLEOTIDE SEQUENCE [LARGE SCALE GENOMIC DNA]</scope>
    <source>
        <strain evidence="10 11">BP 5553</strain>
    </source>
</reference>
<keyword evidence="3 7" id="KW-0813">Transport</keyword>
<dbReference type="AlphaFoldDB" id="A0A370U3Y4"/>
<dbReference type="GO" id="GO:0016020">
    <property type="term" value="C:membrane"/>
    <property type="evidence" value="ECO:0007669"/>
    <property type="project" value="UniProtKB-SubCell"/>
</dbReference>
<dbReference type="SUPFAM" id="SSF103473">
    <property type="entry name" value="MFS general substrate transporter"/>
    <property type="match status" value="1"/>
</dbReference>
<name>A0A370U3Y4_9HELO</name>
<dbReference type="InterPro" id="IPR020846">
    <property type="entry name" value="MFS_dom"/>
</dbReference>
<dbReference type="InterPro" id="IPR003663">
    <property type="entry name" value="Sugar/inositol_transpt"/>
</dbReference>
<dbReference type="FunFam" id="1.20.1250.20:FF:000134">
    <property type="entry name" value="MFS sugar transporter protein"/>
    <property type="match status" value="1"/>
</dbReference>
<dbReference type="EMBL" id="NPIC01000001">
    <property type="protein sequence ID" value="RDL42478.1"/>
    <property type="molecule type" value="Genomic_DNA"/>
</dbReference>
<evidence type="ECO:0000256" key="7">
    <source>
        <dbReference type="RuleBase" id="RU003346"/>
    </source>
</evidence>
<comment type="similarity">
    <text evidence="2 7">Belongs to the major facilitator superfamily. Sugar transporter (TC 2.A.1.1) family.</text>
</comment>
<feature type="transmembrane region" description="Helical" evidence="8">
    <location>
        <begin position="355"/>
        <end position="373"/>
    </location>
</feature>
<comment type="caution">
    <text evidence="10">The sequence shown here is derived from an EMBL/GenBank/DDBJ whole genome shotgun (WGS) entry which is preliminary data.</text>
</comment>
<feature type="transmembrane region" description="Helical" evidence="8">
    <location>
        <begin position="159"/>
        <end position="179"/>
    </location>
</feature>
<dbReference type="PROSITE" id="PS00216">
    <property type="entry name" value="SUGAR_TRANSPORT_1"/>
    <property type="match status" value="1"/>
</dbReference>
<feature type="transmembrane region" description="Helical" evidence="8">
    <location>
        <begin position="191"/>
        <end position="210"/>
    </location>
</feature>
<dbReference type="GO" id="GO:0005351">
    <property type="term" value="F:carbohydrate:proton symporter activity"/>
    <property type="evidence" value="ECO:0007669"/>
    <property type="project" value="TreeGrafter"/>
</dbReference>
<protein>
    <recommendedName>
        <fullName evidence="9">Major facilitator superfamily (MFS) profile domain-containing protein</fullName>
    </recommendedName>
</protein>